<dbReference type="AlphaFoldDB" id="A0AAD7MM19"/>
<comment type="caution">
    <text evidence="4">The sequence shown here is derived from an EMBL/GenBank/DDBJ whole genome shotgun (WGS) entry which is preliminary data.</text>
</comment>
<dbReference type="Proteomes" id="UP001215280">
    <property type="component" value="Unassembled WGS sequence"/>
</dbReference>
<dbReference type="EMBL" id="JARJLG010000244">
    <property type="protein sequence ID" value="KAJ7723733.1"/>
    <property type="molecule type" value="Genomic_DNA"/>
</dbReference>
<keyword evidence="5" id="KW-1185">Reference proteome</keyword>
<protein>
    <recommendedName>
        <fullName evidence="3">Nephrocystin 3-like N-terminal domain-containing protein</fullName>
    </recommendedName>
</protein>
<dbReference type="SUPFAM" id="SSF52540">
    <property type="entry name" value="P-loop containing nucleoside triphosphate hydrolases"/>
    <property type="match status" value="1"/>
</dbReference>
<keyword evidence="1" id="KW-0677">Repeat</keyword>
<evidence type="ECO:0000313" key="5">
    <source>
        <dbReference type="Proteomes" id="UP001215280"/>
    </source>
</evidence>
<dbReference type="InterPro" id="IPR059179">
    <property type="entry name" value="MLKL-like_MCAfunc"/>
</dbReference>
<dbReference type="InterPro" id="IPR027417">
    <property type="entry name" value="P-loop_NTPase"/>
</dbReference>
<dbReference type="CDD" id="cd21037">
    <property type="entry name" value="MLKL_NTD"/>
    <property type="match status" value="1"/>
</dbReference>
<dbReference type="Gene3D" id="3.40.50.300">
    <property type="entry name" value="P-loop containing nucleotide triphosphate hydrolases"/>
    <property type="match status" value="1"/>
</dbReference>
<reference evidence="4" key="1">
    <citation type="submission" date="2023-03" db="EMBL/GenBank/DDBJ databases">
        <title>Massive genome expansion in bonnet fungi (Mycena s.s.) driven by repeated elements and novel gene families across ecological guilds.</title>
        <authorList>
            <consortium name="Lawrence Berkeley National Laboratory"/>
            <person name="Harder C.B."/>
            <person name="Miyauchi S."/>
            <person name="Viragh M."/>
            <person name="Kuo A."/>
            <person name="Thoen E."/>
            <person name="Andreopoulos B."/>
            <person name="Lu D."/>
            <person name="Skrede I."/>
            <person name="Drula E."/>
            <person name="Henrissat B."/>
            <person name="Morin E."/>
            <person name="Kohler A."/>
            <person name="Barry K."/>
            <person name="LaButti K."/>
            <person name="Morin E."/>
            <person name="Salamov A."/>
            <person name="Lipzen A."/>
            <person name="Mereny Z."/>
            <person name="Hegedus B."/>
            <person name="Baldrian P."/>
            <person name="Stursova M."/>
            <person name="Weitz H."/>
            <person name="Taylor A."/>
            <person name="Grigoriev I.V."/>
            <person name="Nagy L.G."/>
            <person name="Martin F."/>
            <person name="Kauserud H."/>
        </authorList>
    </citation>
    <scope>NUCLEOTIDE SEQUENCE</scope>
    <source>
        <strain evidence="4">CBHHK188m</strain>
    </source>
</reference>
<gene>
    <name evidence="4" type="ORF">DFH07DRAFT_1067168</name>
</gene>
<evidence type="ECO:0000259" key="3">
    <source>
        <dbReference type="Pfam" id="PF24883"/>
    </source>
</evidence>
<dbReference type="PANTHER" id="PTHR10039">
    <property type="entry name" value="AMELOGENIN"/>
    <property type="match status" value="1"/>
</dbReference>
<dbReference type="GO" id="GO:0007166">
    <property type="term" value="P:cell surface receptor signaling pathway"/>
    <property type="evidence" value="ECO:0007669"/>
    <property type="project" value="InterPro"/>
</dbReference>
<name>A0AAD7MM19_9AGAR</name>
<proteinExistence type="predicted"/>
<feature type="domain" description="Nephrocystin 3-like N-terminal" evidence="3">
    <location>
        <begin position="274"/>
        <end position="440"/>
    </location>
</feature>
<feature type="region of interest" description="Disordered" evidence="2">
    <location>
        <begin position="1"/>
        <end position="82"/>
    </location>
</feature>
<sequence>MPNRPSRLKNAVAGIFRPRPSPQSASEAVIPSAATSIYGAPVQADNTADPRSTTSPGDTTSSPPVATAPSARDLPVAGANSTGTKDSVIDNLALALDVTEKLASFAQTIPFIAPAAGFLSQILKTYKEVKDASDKRDALLDRVTSITQDLCGTILRMEATNHLDMIGRLKPDIETYTRLLEEASKFVAQYDGLGGIRSGIGRNQFGDKFNEFQQELDVFGARFRANLAMQQSTIKETLDKVHDMTVEKKLEEWLRSPPDMRQKQHETQKLRKEGTCRWFLEGSAFIEWQDNAGSLWIQGASGTGKSVLSSSVIQKLIDDQQLFADLGKASAVAFFYFDFKAKDGNTVETALRRIVLQLSAQSPHPFRALDKQYNLSKGQALPNYQDLQRILKELLEQLGRVYIILDALDECPDTELAQLITLLTMLREWTGSPLHLFFTSQTRASFTDAFTDIPCVFLESDVTQPDVELFIASELRENLKMKTWASRADEIIHRVLHKSSGMFRLAACLLLELSRCKRQNELNKMLENLPGDLFGIHDRFLEIVRPEDLVYVTGVLRWLIFSAQHLDLAEVADAVAFDFSDPTRYT</sequence>
<evidence type="ECO:0000256" key="1">
    <source>
        <dbReference type="ARBA" id="ARBA00022737"/>
    </source>
</evidence>
<organism evidence="4 5">
    <name type="scientific">Mycena maculata</name>
    <dbReference type="NCBI Taxonomy" id="230809"/>
    <lineage>
        <taxon>Eukaryota</taxon>
        <taxon>Fungi</taxon>
        <taxon>Dikarya</taxon>
        <taxon>Basidiomycota</taxon>
        <taxon>Agaricomycotina</taxon>
        <taxon>Agaricomycetes</taxon>
        <taxon>Agaricomycetidae</taxon>
        <taxon>Agaricales</taxon>
        <taxon>Marasmiineae</taxon>
        <taxon>Mycenaceae</taxon>
        <taxon>Mycena</taxon>
    </lineage>
</organism>
<feature type="compositionally biased region" description="Low complexity" evidence="2">
    <location>
        <begin position="50"/>
        <end position="64"/>
    </location>
</feature>
<dbReference type="InterPro" id="IPR056884">
    <property type="entry name" value="NPHP3-like_N"/>
</dbReference>
<evidence type="ECO:0000313" key="4">
    <source>
        <dbReference type="EMBL" id="KAJ7723733.1"/>
    </source>
</evidence>
<evidence type="ECO:0000256" key="2">
    <source>
        <dbReference type="SAM" id="MobiDB-lite"/>
    </source>
</evidence>
<accession>A0AAD7MM19</accession>
<dbReference type="Gene3D" id="1.20.930.20">
    <property type="entry name" value="Adaptor protein Cbl, N-terminal domain"/>
    <property type="match status" value="1"/>
</dbReference>
<dbReference type="Pfam" id="PF24883">
    <property type="entry name" value="NPHP3_N"/>
    <property type="match status" value="1"/>
</dbReference>
<dbReference type="PANTHER" id="PTHR10039:SF16">
    <property type="entry name" value="GPI INOSITOL-DEACYLASE"/>
    <property type="match status" value="1"/>
</dbReference>
<dbReference type="InterPro" id="IPR036537">
    <property type="entry name" value="Adaptor_Cbl_N_dom_sf"/>
</dbReference>